<sequence>MGSISIRKHIRWGAGPPAEPTSTLVLTSPGRRFFVDVRVLTAASPSLGSVTGPDNESAGSLPRDSLDWAFAGTSSTTKTFGPDGSDTTHSVFNHWVDSRTTEPQLVRDEGDMTAHAGGLALEVGNMVNPATGRMTAYEELWSDEVPVRAGAQNPSCVVFQLSDEPGSKRGQFILLGRYAQGVLRVGDTFTAERWVWNEEHGRWKQTVKVGDNSEPLGFLVDGRHRPDKAGDNVEGSAGTWTVVEYCQ</sequence>
<dbReference type="InterPro" id="IPR043047">
    <property type="entry name" value="Hri1_N_sf"/>
</dbReference>
<evidence type="ECO:0000313" key="7">
    <source>
        <dbReference type="EMBL" id="POS72987.1"/>
    </source>
</evidence>
<protein>
    <recommendedName>
        <fullName evidence="4">Protein HRI1</fullName>
    </recommendedName>
</protein>
<dbReference type="Pfam" id="PF16815">
    <property type="entry name" value="HRI1"/>
    <property type="match status" value="1"/>
</dbReference>
<dbReference type="Proteomes" id="UP000094444">
    <property type="component" value="Unassembled WGS sequence"/>
</dbReference>
<dbReference type="STRING" id="158607.A0A2P5HRX6"/>
<keyword evidence="8" id="KW-1185">Reference proteome</keyword>
<comment type="similarity">
    <text evidence="3">Belongs to the HRI1 family.</text>
</comment>
<proteinExistence type="inferred from homology"/>
<evidence type="ECO:0000256" key="2">
    <source>
        <dbReference type="ARBA" id="ARBA00004496"/>
    </source>
</evidence>
<dbReference type="GO" id="GO:0005737">
    <property type="term" value="C:cytoplasm"/>
    <property type="evidence" value="ECO:0007669"/>
    <property type="project" value="UniProtKB-SubCell"/>
</dbReference>
<dbReference type="OrthoDB" id="4045395at2759"/>
<dbReference type="AlphaFoldDB" id="A0A2P5HRX6"/>
<dbReference type="InterPro" id="IPR038744">
    <property type="entry name" value="Hri1_N"/>
</dbReference>
<evidence type="ECO:0000256" key="1">
    <source>
        <dbReference type="ARBA" id="ARBA00004123"/>
    </source>
</evidence>
<dbReference type="EMBL" id="MAVT02000884">
    <property type="protein sequence ID" value="POS72987.1"/>
    <property type="molecule type" value="Genomic_DNA"/>
</dbReference>
<reference evidence="7" key="1">
    <citation type="submission" date="2017-09" db="EMBL/GenBank/DDBJ databases">
        <title>Polyketide synthases of a Diaporthe helianthi virulent isolate.</title>
        <authorList>
            <person name="Baroncelli R."/>
        </authorList>
    </citation>
    <scope>NUCLEOTIDE SEQUENCE [LARGE SCALE GENOMIC DNA]</scope>
    <source>
        <strain evidence="7">7/96</strain>
    </source>
</reference>
<dbReference type="Gene3D" id="2.40.128.320">
    <property type="entry name" value="Protein HRI1, N-terminal domain"/>
    <property type="match status" value="1"/>
</dbReference>
<organism evidence="7 8">
    <name type="scientific">Diaporthe helianthi</name>
    <dbReference type="NCBI Taxonomy" id="158607"/>
    <lineage>
        <taxon>Eukaryota</taxon>
        <taxon>Fungi</taxon>
        <taxon>Dikarya</taxon>
        <taxon>Ascomycota</taxon>
        <taxon>Pezizomycotina</taxon>
        <taxon>Sordariomycetes</taxon>
        <taxon>Sordariomycetidae</taxon>
        <taxon>Diaporthales</taxon>
        <taxon>Diaporthaceae</taxon>
        <taxon>Diaporthe</taxon>
    </lineage>
</organism>
<accession>A0A2P5HRX6</accession>
<evidence type="ECO:0000256" key="3">
    <source>
        <dbReference type="ARBA" id="ARBA00005229"/>
    </source>
</evidence>
<dbReference type="CDD" id="cd11693">
    <property type="entry name" value="HRI1_C_like"/>
    <property type="match status" value="1"/>
</dbReference>
<keyword evidence="6" id="KW-0539">Nucleus</keyword>
<gene>
    <name evidence="7" type="ORF">DHEL01_v208624</name>
</gene>
<dbReference type="InParanoid" id="A0A2P5HRX6"/>
<keyword evidence="5" id="KW-0963">Cytoplasm</keyword>
<dbReference type="GO" id="GO:0005634">
    <property type="term" value="C:nucleus"/>
    <property type="evidence" value="ECO:0007669"/>
    <property type="project" value="UniProtKB-SubCell"/>
</dbReference>
<evidence type="ECO:0000256" key="4">
    <source>
        <dbReference type="ARBA" id="ARBA00017063"/>
    </source>
</evidence>
<name>A0A2P5HRX6_DIAHE</name>
<comment type="subcellular location">
    <subcellularLocation>
        <location evidence="2">Cytoplasm</location>
    </subcellularLocation>
    <subcellularLocation>
        <location evidence="1">Nucleus</location>
    </subcellularLocation>
</comment>
<comment type="caution">
    <text evidence="7">The sequence shown here is derived from an EMBL/GenBank/DDBJ whole genome shotgun (WGS) entry which is preliminary data.</text>
</comment>
<dbReference type="CDD" id="cd11692">
    <property type="entry name" value="HRI1_N_like"/>
    <property type="match status" value="1"/>
</dbReference>
<dbReference type="Gene3D" id="2.40.128.310">
    <property type="entry name" value="Protein HRI1, C-terminal domain"/>
    <property type="match status" value="1"/>
</dbReference>
<evidence type="ECO:0000313" key="8">
    <source>
        <dbReference type="Proteomes" id="UP000094444"/>
    </source>
</evidence>
<evidence type="ECO:0000256" key="6">
    <source>
        <dbReference type="ARBA" id="ARBA00023242"/>
    </source>
</evidence>
<dbReference type="InterPro" id="IPR031818">
    <property type="entry name" value="Hri1"/>
</dbReference>
<evidence type="ECO:0000256" key="5">
    <source>
        <dbReference type="ARBA" id="ARBA00022490"/>
    </source>
</evidence>